<proteinExistence type="predicted"/>
<sequence>MVQKLFFVAALEHPEPFKFWQSSISIDPQCDIDDLQEALITKYASIHHIFAATIYKPYQSHRLDNDVANTEFPDKQTLLQKATSVPMEDLIQQVFPVRQTFIVIFQNLTPPVSVVPAENSEEIDDETNDVVTQLRQDFTRYVDGVMKGKTPSSAAKSANYDEIQASAAALLDGRSAKNGPQTAAPPIELYHPVFGRFSELSNCPDLEVPENVLRDTAELLRSVSTISIREAPRDEGTRLLTKILGISLEHVVNQDRTSADYLSVQHTPFNINAAPFIGEVKGEMGNGGSDPSVQVSFSYSRFYCNSERAQIRAVSCCPAFLVGIAGPWLVILGAVLTSRTIVQRLSPFEWLACSRVLDSEQVHRIARRLYALRLSIEQLGEYYRTLSSPPVASHLIHPRFCPSINHFSLDGKQIPFVYVHPLERDPVSVTFKVIRLDTKQAIVIKFVRQYGHAAHVWMSEQGLAPKLLSYTSLGDHYGNLHLVAMEFVEGQTLDDAYSISEPLPADIQNGVRRALDILAEKKFIFGDLRRPNVILANGTDSIEKRIRFVDFDWVGKEGEFRYPFHLASVVRNPSGALEYDLITREHQENMFEQL</sequence>
<evidence type="ECO:0008006" key="3">
    <source>
        <dbReference type="Google" id="ProtNLM"/>
    </source>
</evidence>
<dbReference type="Proteomes" id="UP000053593">
    <property type="component" value="Unassembled WGS sequence"/>
</dbReference>
<organism evidence="1 2">
    <name type="scientific">Collybiopsis luxurians FD-317 M1</name>
    <dbReference type="NCBI Taxonomy" id="944289"/>
    <lineage>
        <taxon>Eukaryota</taxon>
        <taxon>Fungi</taxon>
        <taxon>Dikarya</taxon>
        <taxon>Basidiomycota</taxon>
        <taxon>Agaricomycotina</taxon>
        <taxon>Agaricomycetes</taxon>
        <taxon>Agaricomycetidae</taxon>
        <taxon>Agaricales</taxon>
        <taxon>Marasmiineae</taxon>
        <taxon>Omphalotaceae</taxon>
        <taxon>Collybiopsis</taxon>
        <taxon>Collybiopsis luxurians</taxon>
    </lineage>
</organism>
<gene>
    <name evidence="1" type="ORF">GYMLUDRAFT_83497</name>
</gene>
<evidence type="ECO:0000313" key="1">
    <source>
        <dbReference type="EMBL" id="KIK64163.1"/>
    </source>
</evidence>
<dbReference type="SUPFAM" id="SSF56112">
    <property type="entry name" value="Protein kinase-like (PK-like)"/>
    <property type="match status" value="1"/>
</dbReference>
<dbReference type="EMBL" id="KN834762">
    <property type="protein sequence ID" value="KIK64163.1"/>
    <property type="molecule type" value="Genomic_DNA"/>
</dbReference>
<reference evidence="1 2" key="1">
    <citation type="submission" date="2014-04" db="EMBL/GenBank/DDBJ databases">
        <title>Evolutionary Origins and Diversification of the Mycorrhizal Mutualists.</title>
        <authorList>
            <consortium name="DOE Joint Genome Institute"/>
            <consortium name="Mycorrhizal Genomics Consortium"/>
            <person name="Kohler A."/>
            <person name="Kuo A."/>
            <person name="Nagy L.G."/>
            <person name="Floudas D."/>
            <person name="Copeland A."/>
            <person name="Barry K.W."/>
            <person name="Cichocki N."/>
            <person name="Veneault-Fourrey C."/>
            <person name="LaButti K."/>
            <person name="Lindquist E.A."/>
            <person name="Lipzen A."/>
            <person name="Lundell T."/>
            <person name="Morin E."/>
            <person name="Murat C."/>
            <person name="Riley R."/>
            <person name="Ohm R."/>
            <person name="Sun H."/>
            <person name="Tunlid A."/>
            <person name="Henrissat B."/>
            <person name="Grigoriev I.V."/>
            <person name="Hibbett D.S."/>
            <person name="Martin F."/>
        </authorList>
    </citation>
    <scope>NUCLEOTIDE SEQUENCE [LARGE SCALE GENOMIC DNA]</scope>
    <source>
        <strain evidence="1 2">FD-317 M1</strain>
    </source>
</reference>
<dbReference type="HOGENOM" id="CLU_013871_2_1_1"/>
<accession>A0A0D0D489</accession>
<keyword evidence="2" id="KW-1185">Reference proteome</keyword>
<dbReference type="InterPro" id="IPR011009">
    <property type="entry name" value="Kinase-like_dom_sf"/>
</dbReference>
<dbReference type="OrthoDB" id="4062651at2759"/>
<evidence type="ECO:0000313" key="2">
    <source>
        <dbReference type="Proteomes" id="UP000053593"/>
    </source>
</evidence>
<name>A0A0D0D489_9AGAR</name>
<protein>
    <recommendedName>
        <fullName evidence="3">Protein kinase domain-containing protein</fullName>
    </recommendedName>
</protein>
<dbReference type="AlphaFoldDB" id="A0A0D0D489"/>